<sequence length="49" mass="5820">MLKRYEARDHIRWVGKAWEIRRALRQEMKRRGANARVTDIAAARAKQGK</sequence>
<comment type="caution">
    <text evidence="1">The sequence shown here is derived from an EMBL/GenBank/DDBJ whole genome shotgun (WGS) entry which is preliminary data.</text>
</comment>
<dbReference type="Proteomes" id="UP000309673">
    <property type="component" value="Unassembled WGS sequence"/>
</dbReference>
<dbReference type="Pfam" id="PF13072">
    <property type="entry name" value="MciZ"/>
    <property type="match status" value="1"/>
</dbReference>
<evidence type="ECO:0000313" key="1">
    <source>
        <dbReference type="EMBL" id="TJY44417.1"/>
    </source>
</evidence>
<dbReference type="OrthoDB" id="2990038at2"/>
<dbReference type="RefSeq" id="WP_136776226.1">
    <property type="nucleotide sequence ID" value="NZ_SUPK01000001.1"/>
</dbReference>
<dbReference type="AlphaFoldDB" id="A0A4U0FHI2"/>
<dbReference type="InterPro" id="IPR025177">
    <property type="entry name" value="MciZ"/>
</dbReference>
<protein>
    <submittedName>
        <fullName evidence="1">Z-ring formation inhibitor MciZ</fullName>
    </submittedName>
</protein>
<dbReference type="EMBL" id="SUPK01000001">
    <property type="protein sequence ID" value="TJY44417.1"/>
    <property type="molecule type" value="Genomic_DNA"/>
</dbReference>
<organism evidence="1 2">
    <name type="scientific">Cohnella pontilimi</name>
    <dbReference type="NCBI Taxonomy" id="2564100"/>
    <lineage>
        <taxon>Bacteria</taxon>
        <taxon>Bacillati</taxon>
        <taxon>Bacillota</taxon>
        <taxon>Bacilli</taxon>
        <taxon>Bacillales</taxon>
        <taxon>Paenibacillaceae</taxon>
        <taxon>Cohnella</taxon>
    </lineage>
</organism>
<name>A0A4U0FHI2_9BACL</name>
<evidence type="ECO:0000313" key="2">
    <source>
        <dbReference type="Proteomes" id="UP000309673"/>
    </source>
</evidence>
<gene>
    <name evidence="1" type="primary">mciZ</name>
    <name evidence="1" type="ORF">E5161_03285</name>
</gene>
<reference evidence="1 2" key="1">
    <citation type="submission" date="2019-04" db="EMBL/GenBank/DDBJ databases">
        <title>Cohnella sp. nov., isolated from soil.</title>
        <authorList>
            <person name="Kim W."/>
        </authorList>
    </citation>
    <scope>NUCLEOTIDE SEQUENCE [LARGE SCALE GENOMIC DNA]</scope>
    <source>
        <strain evidence="1 2">CAU 1483</strain>
    </source>
</reference>
<proteinExistence type="predicted"/>
<keyword evidence="2" id="KW-1185">Reference proteome</keyword>
<accession>A0A4U0FHI2</accession>